<proteinExistence type="predicted"/>
<protein>
    <submittedName>
        <fullName evidence="1">Uncharacterized protein</fullName>
    </submittedName>
</protein>
<dbReference type="KEGG" id="jag:GJA_2216"/>
<sequence>MCAKRVAGRYCRRKKAAKAAAFWNNKAVYFPAYWRTQSTK</sequence>
<accession>W0V5G3</accession>
<reference evidence="1 2" key="1">
    <citation type="journal article" date="2015" name="Genome Announc.">
        <title>Genome Sequence of Mushroom Soft-Rot Pathogen Janthinobacterium agaricidamnosum.</title>
        <authorList>
            <person name="Graupner K."/>
            <person name="Lackner G."/>
            <person name="Hertweck C."/>
        </authorList>
    </citation>
    <scope>NUCLEOTIDE SEQUENCE [LARGE SCALE GENOMIC DNA]</scope>
    <source>
        <strain evidence="2">NBRC 102515 / DSM 9628</strain>
    </source>
</reference>
<keyword evidence="2" id="KW-1185">Reference proteome</keyword>
<dbReference type="Proteomes" id="UP000027604">
    <property type="component" value="Chromosome I"/>
</dbReference>
<gene>
    <name evidence="1" type="ORF">GJA_2216</name>
</gene>
<dbReference type="AlphaFoldDB" id="W0V5G3"/>
<evidence type="ECO:0000313" key="1">
    <source>
        <dbReference type="EMBL" id="CDG82850.1"/>
    </source>
</evidence>
<name>W0V5G3_9BURK</name>
<organism evidence="1 2">
    <name type="scientific">Janthinobacterium agaricidamnosum NBRC 102515 = DSM 9628</name>
    <dbReference type="NCBI Taxonomy" id="1349767"/>
    <lineage>
        <taxon>Bacteria</taxon>
        <taxon>Pseudomonadati</taxon>
        <taxon>Pseudomonadota</taxon>
        <taxon>Betaproteobacteria</taxon>
        <taxon>Burkholderiales</taxon>
        <taxon>Oxalobacteraceae</taxon>
        <taxon>Janthinobacterium</taxon>
    </lineage>
</organism>
<dbReference type="EMBL" id="HG322949">
    <property type="protein sequence ID" value="CDG82850.1"/>
    <property type="molecule type" value="Genomic_DNA"/>
</dbReference>
<dbReference type="HOGENOM" id="CLU_3290901_0_0_4"/>
<evidence type="ECO:0000313" key="2">
    <source>
        <dbReference type="Proteomes" id="UP000027604"/>
    </source>
</evidence>